<feature type="region of interest" description="Disordered" evidence="2">
    <location>
        <begin position="484"/>
        <end position="520"/>
    </location>
</feature>
<keyword evidence="5" id="KW-1185">Reference proteome</keyword>
<dbReference type="PANTHER" id="PTHR45615:SF80">
    <property type="entry name" value="GRIP DOMAIN-CONTAINING PROTEIN"/>
    <property type="match status" value="1"/>
</dbReference>
<reference evidence="4" key="3">
    <citation type="submission" date="2016-03" db="UniProtKB">
        <authorList>
            <consortium name="EnsemblProtists"/>
        </authorList>
    </citation>
    <scope>IDENTIFICATION</scope>
</reference>
<dbReference type="RefSeq" id="XP_005826574.1">
    <property type="nucleotide sequence ID" value="XM_005826517.1"/>
</dbReference>
<dbReference type="SUPFAM" id="SSF48371">
    <property type="entry name" value="ARM repeat"/>
    <property type="match status" value="1"/>
</dbReference>
<dbReference type="PaxDb" id="55529-EKX39594"/>
<dbReference type="InterPro" id="IPR011989">
    <property type="entry name" value="ARM-like"/>
</dbReference>
<name>L1IUL4_GUITC</name>
<gene>
    <name evidence="3" type="ORF">GUITHDRAFT_114320</name>
</gene>
<dbReference type="KEGG" id="gtt:GUITHDRAFT_114320"/>
<feature type="compositionally biased region" description="Basic and acidic residues" evidence="2">
    <location>
        <begin position="681"/>
        <end position="693"/>
    </location>
</feature>
<feature type="region of interest" description="Disordered" evidence="2">
    <location>
        <begin position="672"/>
        <end position="693"/>
    </location>
</feature>
<evidence type="ECO:0000313" key="5">
    <source>
        <dbReference type="Proteomes" id="UP000011087"/>
    </source>
</evidence>
<feature type="region of interest" description="Disordered" evidence="2">
    <location>
        <begin position="410"/>
        <end position="470"/>
    </location>
</feature>
<evidence type="ECO:0000313" key="4">
    <source>
        <dbReference type="EnsemblProtists" id="EKX39594"/>
    </source>
</evidence>
<feature type="compositionally biased region" description="Low complexity" evidence="2">
    <location>
        <begin position="497"/>
        <end position="519"/>
    </location>
</feature>
<evidence type="ECO:0000313" key="3">
    <source>
        <dbReference type="EMBL" id="EKX39594.1"/>
    </source>
</evidence>
<feature type="coiled-coil region" evidence="1">
    <location>
        <begin position="1146"/>
        <end position="1300"/>
    </location>
</feature>
<feature type="compositionally biased region" description="Low complexity" evidence="2">
    <location>
        <begin position="416"/>
        <end position="436"/>
    </location>
</feature>
<dbReference type="EnsemblProtists" id="EKX39594">
    <property type="protein sequence ID" value="EKX39594"/>
    <property type="gene ID" value="GUITHDRAFT_114320"/>
</dbReference>
<reference evidence="5" key="2">
    <citation type="submission" date="2012-11" db="EMBL/GenBank/DDBJ databases">
        <authorList>
            <person name="Kuo A."/>
            <person name="Curtis B.A."/>
            <person name="Tanifuji G."/>
            <person name="Burki F."/>
            <person name="Gruber A."/>
            <person name="Irimia M."/>
            <person name="Maruyama S."/>
            <person name="Arias M.C."/>
            <person name="Ball S.G."/>
            <person name="Gile G.H."/>
            <person name="Hirakawa Y."/>
            <person name="Hopkins J.F."/>
            <person name="Rensing S.A."/>
            <person name="Schmutz J."/>
            <person name="Symeonidi A."/>
            <person name="Elias M."/>
            <person name="Eveleigh R.J."/>
            <person name="Herman E.K."/>
            <person name="Klute M.J."/>
            <person name="Nakayama T."/>
            <person name="Obornik M."/>
            <person name="Reyes-Prieto A."/>
            <person name="Armbrust E.V."/>
            <person name="Aves S.J."/>
            <person name="Beiko R.G."/>
            <person name="Coutinho P."/>
            <person name="Dacks J.B."/>
            <person name="Durnford D.G."/>
            <person name="Fast N.M."/>
            <person name="Green B.R."/>
            <person name="Grisdale C."/>
            <person name="Hempe F."/>
            <person name="Henrissat B."/>
            <person name="Hoppner M.P."/>
            <person name="Ishida K.-I."/>
            <person name="Kim E."/>
            <person name="Koreny L."/>
            <person name="Kroth P.G."/>
            <person name="Liu Y."/>
            <person name="Malik S.-B."/>
            <person name="Maier U.G."/>
            <person name="McRose D."/>
            <person name="Mock T."/>
            <person name="Neilson J.A."/>
            <person name="Onodera N.T."/>
            <person name="Poole A.M."/>
            <person name="Pritham E.J."/>
            <person name="Richards T.A."/>
            <person name="Rocap G."/>
            <person name="Roy S.W."/>
            <person name="Sarai C."/>
            <person name="Schaack S."/>
            <person name="Shirato S."/>
            <person name="Slamovits C.H."/>
            <person name="Spencer D.F."/>
            <person name="Suzuki S."/>
            <person name="Worden A.Z."/>
            <person name="Zauner S."/>
            <person name="Barry K."/>
            <person name="Bell C."/>
            <person name="Bharti A.K."/>
            <person name="Crow J.A."/>
            <person name="Grimwood J."/>
            <person name="Kramer R."/>
            <person name="Lindquist E."/>
            <person name="Lucas S."/>
            <person name="Salamov A."/>
            <person name="McFadden G.I."/>
            <person name="Lane C.E."/>
            <person name="Keeling P.J."/>
            <person name="Gray M.W."/>
            <person name="Grigoriev I.V."/>
            <person name="Archibald J.M."/>
        </authorList>
    </citation>
    <scope>NUCLEOTIDE SEQUENCE</scope>
    <source>
        <strain evidence="5">CCMP2712</strain>
    </source>
</reference>
<sequence>MLGDDGISEHADLLRDLQDEDKEKASKASKELLGIAERTKMSEKISRSVLEAVVNGLRSEHAEVLTDVTSIIFWIAYGNEDNQKNLLTIPHFLPLMVQILGKVNYSGRINQEQINAIHALSQVVFVDPETAIQVVGMAGFLSGAVSMIRMNGSKEMHKNARDIAALAINNCAGMGGEEAGGKIASEPGLLECLKKLCSSKDAEEQTRATSICYHISRSPLGKSMMLSPKADFPSMLNDMIGKRILTDDPKPNESHPPHVHLANLTLCNLVGDTAKAKQDRIEIVAEILDCAMSGQRFGGISWRVYDVLHSLEMIASCRDNHTVIANCNVVRLLAKILMDWKPGSYDKHFTKAKAQSLPVIEKVCNIVLQLEGSEEVKKKLTEADMKKSLDNLIKSENFVAQRLAKKISQCMKETSTDPSTQSSSSISLLSSNGKTSVETTSKKASLVPPLSLSSLSQPGKMSSALTERSEVTKTLKKEIVASPRTNISSFLTPRRGPTTSTATPSSSSSLPQQQQQQPQDAALWKIRAEELENRNKVLQENLAEAEAEARRMREELQDTEKNWQATRKEKEKLEMEKKAEVKQLKGEIETLRESESRYKVLLSKSKKELEAAKTTGGKHSSDDTVIKLTSEQQNLQKLNAKLERQLKEERLEFDRVIVQLTKEKQQIQFELDQQLSRQSRSKAESADGMEESRRRYEELLKENKDLIEEGKIKTKWFERVKEELEQSVKSLEQQLEQMRGPLMRSGEIITEKEETISMLTQQISMKEEEMVKNSEAVNELRRRLEEEDATQARTVVLSLASSFRELCPNPMERKRVEERAASDICRAISCPSSRIRVIGIFELANSVEMYVCILPSCNDEERGKSADEIAREMLRRVRERSITWMGKECLRSTQGAFLQPVEDALRNFQDQLDSLDMQHFRLVARVSQQMEREELNRLERAKKMFLRTSFKHSLRCLVANTERNRRRRRVMDKCLYRWLFNMQAVFFREWRLWKEHVSFLRNMSEHVMIKHARHVASCSVQLWKKTATTEKRKSQTAGKMILIQNNKLCRDVRKLWYHQSYMRICLKNIGKSIMKRWIAMTMRKTLSLWWKIMKETTRQIHVDNKIESCLTRKYLIVFFHDWRDSLFHEIRTTDLIAMEESNKLMQDELTQTINEVLATKEQTENDMESLKTRLEFLLREKEEIINNLHHRLDSQSLQIRNIEEDYQLKKQAIIEEQENVKIVKTDLIEAENIIDKLKEERLDMMSKQATLEDELLSLKDSNRLVEMQMQDAVDELNNRLNQLKHEKVLLEEEAGERERQLLRSIQDLEGRLLMEEKERAAIGNES</sequence>
<feature type="compositionally biased region" description="Low complexity" evidence="2">
    <location>
        <begin position="445"/>
        <end position="456"/>
    </location>
</feature>
<organism evidence="3">
    <name type="scientific">Guillardia theta (strain CCMP2712)</name>
    <name type="common">Cryptophyte</name>
    <dbReference type="NCBI Taxonomy" id="905079"/>
    <lineage>
        <taxon>Eukaryota</taxon>
        <taxon>Cryptophyceae</taxon>
        <taxon>Pyrenomonadales</taxon>
        <taxon>Geminigeraceae</taxon>
        <taxon>Guillardia</taxon>
    </lineage>
</organism>
<reference evidence="3 5" key="1">
    <citation type="journal article" date="2012" name="Nature">
        <title>Algal genomes reveal evolutionary mosaicism and the fate of nucleomorphs.</title>
        <authorList>
            <consortium name="DOE Joint Genome Institute"/>
            <person name="Curtis B.A."/>
            <person name="Tanifuji G."/>
            <person name="Burki F."/>
            <person name="Gruber A."/>
            <person name="Irimia M."/>
            <person name="Maruyama S."/>
            <person name="Arias M.C."/>
            <person name="Ball S.G."/>
            <person name="Gile G.H."/>
            <person name="Hirakawa Y."/>
            <person name="Hopkins J.F."/>
            <person name="Kuo A."/>
            <person name="Rensing S.A."/>
            <person name="Schmutz J."/>
            <person name="Symeonidi A."/>
            <person name="Elias M."/>
            <person name="Eveleigh R.J."/>
            <person name="Herman E.K."/>
            <person name="Klute M.J."/>
            <person name="Nakayama T."/>
            <person name="Obornik M."/>
            <person name="Reyes-Prieto A."/>
            <person name="Armbrust E.V."/>
            <person name="Aves S.J."/>
            <person name="Beiko R.G."/>
            <person name="Coutinho P."/>
            <person name="Dacks J.B."/>
            <person name="Durnford D.G."/>
            <person name="Fast N.M."/>
            <person name="Green B.R."/>
            <person name="Grisdale C.J."/>
            <person name="Hempel F."/>
            <person name="Henrissat B."/>
            <person name="Hoppner M.P."/>
            <person name="Ishida K."/>
            <person name="Kim E."/>
            <person name="Koreny L."/>
            <person name="Kroth P.G."/>
            <person name="Liu Y."/>
            <person name="Malik S.B."/>
            <person name="Maier U.G."/>
            <person name="McRose D."/>
            <person name="Mock T."/>
            <person name="Neilson J.A."/>
            <person name="Onodera N.T."/>
            <person name="Poole A.M."/>
            <person name="Pritham E.J."/>
            <person name="Richards T.A."/>
            <person name="Rocap G."/>
            <person name="Roy S.W."/>
            <person name="Sarai C."/>
            <person name="Schaack S."/>
            <person name="Shirato S."/>
            <person name="Slamovits C.H."/>
            <person name="Spencer D.F."/>
            <person name="Suzuki S."/>
            <person name="Worden A.Z."/>
            <person name="Zauner S."/>
            <person name="Barry K."/>
            <person name="Bell C."/>
            <person name="Bharti A.K."/>
            <person name="Crow J.A."/>
            <person name="Grimwood J."/>
            <person name="Kramer R."/>
            <person name="Lindquist E."/>
            <person name="Lucas S."/>
            <person name="Salamov A."/>
            <person name="McFadden G.I."/>
            <person name="Lane C.E."/>
            <person name="Keeling P.J."/>
            <person name="Gray M.W."/>
            <person name="Grigoriev I.V."/>
            <person name="Archibald J.M."/>
        </authorList>
    </citation>
    <scope>NUCLEOTIDE SEQUENCE</scope>
    <source>
        <strain evidence="3 5">CCMP2712</strain>
    </source>
</reference>
<dbReference type="HOGENOM" id="CLU_259479_0_0_1"/>
<feature type="coiled-coil region" evidence="1">
    <location>
        <begin position="521"/>
        <end position="594"/>
    </location>
</feature>
<keyword evidence="1" id="KW-0175">Coiled coil</keyword>
<dbReference type="GeneID" id="17296372"/>
<feature type="compositionally biased region" description="Polar residues" evidence="2">
    <location>
        <begin position="457"/>
        <end position="466"/>
    </location>
</feature>
<evidence type="ECO:0000256" key="2">
    <source>
        <dbReference type="SAM" id="MobiDB-lite"/>
    </source>
</evidence>
<protein>
    <submittedName>
        <fullName evidence="3 4">Uncharacterized protein</fullName>
    </submittedName>
</protein>
<dbReference type="Gene3D" id="1.25.10.10">
    <property type="entry name" value="Leucine-rich Repeat Variant"/>
    <property type="match status" value="1"/>
</dbReference>
<accession>L1IUL4</accession>
<dbReference type="PANTHER" id="PTHR45615">
    <property type="entry name" value="MYOSIN HEAVY CHAIN, NON-MUSCLE"/>
    <property type="match status" value="1"/>
</dbReference>
<evidence type="ECO:0000256" key="1">
    <source>
        <dbReference type="SAM" id="Coils"/>
    </source>
</evidence>
<dbReference type="EMBL" id="JH993038">
    <property type="protein sequence ID" value="EKX39594.1"/>
    <property type="molecule type" value="Genomic_DNA"/>
</dbReference>
<dbReference type="Proteomes" id="UP000011087">
    <property type="component" value="Unassembled WGS sequence"/>
</dbReference>
<proteinExistence type="predicted"/>
<dbReference type="InterPro" id="IPR016024">
    <property type="entry name" value="ARM-type_fold"/>
</dbReference>
<feature type="coiled-coil region" evidence="1">
    <location>
        <begin position="625"/>
        <end position="659"/>
    </location>
</feature>